<accession>A0A0F3QHH3</accession>
<dbReference type="PATRIC" id="fig|1359194.3.peg.315"/>
<dbReference type="AlphaFoldDB" id="A0A0F3QHH3"/>
<gene>
    <name evidence="1" type="ORF">RBEMOGI_0310</name>
</gene>
<comment type="caution">
    <text evidence="1">The sequence shown here is derived from an EMBL/GenBank/DDBJ whole genome shotgun (WGS) entry which is preliminary data.</text>
</comment>
<evidence type="ECO:0000313" key="1">
    <source>
        <dbReference type="EMBL" id="KJV91702.1"/>
    </source>
</evidence>
<dbReference type="EMBL" id="LAOJ01000001">
    <property type="protein sequence ID" value="KJV91702.1"/>
    <property type="molecule type" value="Genomic_DNA"/>
</dbReference>
<dbReference type="Proteomes" id="UP000033689">
    <property type="component" value="Unassembled WGS sequence"/>
</dbReference>
<protein>
    <submittedName>
        <fullName evidence="1">Uncharacterized protein</fullName>
    </submittedName>
</protein>
<evidence type="ECO:0000313" key="2">
    <source>
        <dbReference type="Proteomes" id="UP000033689"/>
    </source>
</evidence>
<sequence>MIIEFKVRFDIVKPTESGEEIFYKQPELTLSNNTKILEVELTNPFSELEQLEQVLKTLGEVESNTGVNNLE</sequence>
<organism evidence="1 2">
    <name type="scientific">Rickettsia bellii str. RML Mogi</name>
    <dbReference type="NCBI Taxonomy" id="1359194"/>
    <lineage>
        <taxon>Bacteria</taxon>
        <taxon>Pseudomonadati</taxon>
        <taxon>Pseudomonadota</taxon>
        <taxon>Alphaproteobacteria</taxon>
        <taxon>Rickettsiales</taxon>
        <taxon>Rickettsiaceae</taxon>
        <taxon>Rickettsieae</taxon>
        <taxon>Rickettsia</taxon>
        <taxon>belli group</taxon>
    </lineage>
</organism>
<reference evidence="1 2" key="1">
    <citation type="submission" date="2015-02" db="EMBL/GenBank/DDBJ databases">
        <title>Genome Sequencing of Rickettsiales.</title>
        <authorList>
            <person name="Daugherty S.C."/>
            <person name="Su Q."/>
            <person name="Abolude K."/>
            <person name="Beier-Sexton M."/>
            <person name="Carlyon J.A."/>
            <person name="Carter R."/>
            <person name="Day N.P."/>
            <person name="Dumler S.J."/>
            <person name="Dyachenko V."/>
            <person name="Godinez A."/>
            <person name="Kurtti T.J."/>
            <person name="Lichay M."/>
            <person name="Mullins K.E."/>
            <person name="Ott S."/>
            <person name="Pappas-Brown V."/>
            <person name="Paris D.H."/>
            <person name="Patel P."/>
            <person name="Richards A.L."/>
            <person name="Sadzewicz L."/>
            <person name="Sears K."/>
            <person name="Seidman D."/>
            <person name="Sengamalay N."/>
            <person name="Stenos J."/>
            <person name="Tallon L.J."/>
            <person name="Vincent G."/>
            <person name="Fraser C.M."/>
            <person name="Munderloh U."/>
            <person name="Dunning-Hotopp J.C."/>
        </authorList>
    </citation>
    <scope>NUCLEOTIDE SEQUENCE [LARGE SCALE GENOMIC DNA]</scope>
    <source>
        <strain evidence="1 2">RML Mogi</strain>
    </source>
</reference>
<name>A0A0F3QHH3_RICBE</name>
<proteinExistence type="predicted"/>
<dbReference type="RefSeq" id="WP_045799584.1">
    <property type="nucleotide sequence ID" value="NZ_LAOJ01000001.1"/>
</dbReference>